<dbReference type="InterPro" id="IPR001810">
    <property type="entry name" value="F-box_dom"/>
</dbReference>
<dbReference type="EMBL" id="MK500591">
    <property type="protein sequence ID" value="QBK93195.1"/>
    <property type="molecule type" value="Genomic_DNA"/>
</dbReference>
<sequence>MNSDRSIDELLELYEIPNISDLGSDIIIKYFDDISVKEVMKLCRVNKQFNIVCQKDFMWRRKVKNDYGIETKYGRTWKETAQLLFETNMINLNQKWVNGKTYQQLFDESLESKSNDYFKDLYEKHNVMRIIFPAHVTDIEIAKDFILNDQDSPMIEWNDPGDDRIEEFNLKYNNILNSTDTLQNHISKMTRELSIVAHAATEIRGTSSDYGFGLASSATEYWAYEQGYNMHNQVDTHSSTKQAEMTRRLSKFIDPNLYIMTYSIMSLYNLSEITIWT</sequence>
<reference evidence="2" key="1">
    <citation type="journal article" date="2019" name="MBio">
        <title>Virus Genomes from Deep Sea Sediments Expand the Ocean Megavirome and Support Independent Origins of Viral Gigantism.</title>
        <authorList>
            <person name="Backstrom D."/>
            <person name="Yutin N."/>
            <person name="Jorgensen S.L."/>
            <person name="Dharamshi J."/>
            <person name="Homa F."/>
            <person name="Zaremba-Niedwiedzka K."/>
            <person name="Spang A."/>
            <person name="Wolf Y.I."/>
            <person name="Koonin E.V."/>
            <person name="Ettema T.J."/>
        </authorList>
    </citation>
    <scope>NUCLEOTIDE SEQUENCE</scope>
</reference>
<evidence type="ECO:0000313" key="2">
    <source>
        <dbReference type="EMBL" id="QBK93195.1"/>
    </source>
</evidence>
<gene>
    <name evidence="2" type="ORF">LCPAC403_03290</name>
</gene>
<protein>
    <recommendedName>
        <fullName evidence="1">F-box domain-containing protein</fullName>
    </recommendedName>
</protein>
<dbReference type="Gene3D" id="1.20.1280.50">
    <property type="match status" value="1"/>
</dbReference>
<dbReference type="InterPro" id="IPR036047">
    <property type="entry name" value="F-box-like_dom_sf"/>
</dbReference>
<dbReference type="PROSITE" id="PS50181">
    <property type="entry name" value="FBOX"/>
    <property type="match status" value="1"/>
</dbReference>
<proteinExistence type="predicted"/>
<evidence type="ECO:0000259" key="1">
    <source>
        <dbReference type="PROSITE" id="PS50181"/>
    </source>
</evidence>
<feature type="domain" description="F-box" evidence="1">
    <location>
        <begin position="16"/>
        <end position="62"/>
    </location>
</feature>
<organism evidence="2">
    <name type="scientific">Pithovirus LCPAC403</name>
    <dbReference type="NCBI Taxonomy" id="2506596"/>
    <lineage>
        <taxon>Viruses</taxon>
        <taxon>Pithoviruses</taxon>
    </lineage>
</organism>
<accession>A0A481ZCJ1</accession>
<name>A0A481ZCJ1_9VIRU</name>
<dbReference type="SUPFAM" id="SSF81383">
    <property type="entry name" value="F-box domain"/>
    <property type="match status" value="1"/>
</dbReference>